<feature type="domain" description="PA" evidence="3">
    <location>
        <begin position="105"/>
        <end position="189"/>
    </location>
</feature>
<dbReference type="Proteomes" id="UP000678393">
    <property type="component" value="Unassembled WGS sequence"/>
</dbReference>
<reference evidence="4" key="1">
    <citation type="submission" date="2021-04" db="EMBL/GenBank/DDBJ databases">
        <authorList>
            <consortium name="Molecular Ecology Group"/>
        </authorList>
    </citation>
    <scope>NUCLEOTIDE SEQUENCE</scope>
</reference>
<evidence type="ECO:0000256" key="1">
    <source>
        <dbReference type="ARBA" id="ARBA00022729"/>
    </source>
</evidence>
<sequence length="226" mass="25120">MQVPCGSAYLRGISISSALECLALGPGRRHAGIICYAVLVLVFAAYLNFASADEDIVTGLESYLVFEEAVYFEIIWPESLMYTFKLRQARDFGSKFDKVYQKVDMVLTDPEEACQELYNDVSGAVALMLRGGCSFLTKTKVAERAGALAAIIADNDESNDVTMIDMIDDSTERVVSIPSFFLLGKDGLMIRRQLRFFNSDRAIIKIPVNLTGKSITSTKRPPWTVW</sequence>
<dbReference type="InterPro" id="IPR046450">
    <property type="entry name" value="PA_dom_sf"/>
</dbReference>
<gene>
    <name evidence="4" type="ORF">CUNI_LOCUS3192</name>
</gene>
<evidence type="ECO:0000313" key="4">
    <source>
        <dbReference type="EMBL" id="CAG5117634.1"/>
    </source>
</evidence>
<dbReference type="AlphaFoldDB" id="A0A8S3YLE1"/>
<keyword evidence="5" id="KW-1185">Reference proteome</keyword>
<keyword evidence="2" id="KW-0325">Glycoprotein</keyword>
<dbReference type="PANTHER" id="PTHR22702:SF1">
    <property type="entry name" value="PROTEASE-ASSOCIATED DOMAIN-CONTAINING PROTEIN 1"/>
    <property type="match status" value="1"/>
</dbReference>
<evidence type="ECO:0000259" key="3">
    <source>
        <dbReference type="Pfam" id="PF02225"/>
    </source>
</evidence>
<dbReference type="InterPro" id="IPR003137">
    <property type="entry name" value="PA_domain"/>
</dbReference>
<organism evidence="4 5">
    <name type="scientific">Candidula unifasciata</name>
    <dbReference type="NCBI Taxonomy" id="100452"/>
    <lineage>
        <taxon>Eukaryota</taxon>
        <taxon>Metazoa</taxon>
        <taxon>Spiralia</taxon>
        <taxon>Lophotrochozoa</taxon>
        <taxon>Mollusca</taxon>
        <taxon>Gastropoda</taxon>
        <taxon>Heterobranchia</taxon>
        <taxon>Euthyneura</taxon>
        <taxon>Panpulmonata</taxon>
        <taxon>Eupulmonata</taxon>
        <taxon>Stylommatophora</taxon>
        <taxon>Helicina</taxon>
        <taxon>Helicoidea</taxon>
        <taxon>Geomitridae</taxon>
        <taxon>Candidula</taxon>
    </lineage>
</organism>
<keyword evidence="1" id="KW-0732">Signal</keyword>
<dbReference type="PANTHER" id="PTHR22702">
    <property type="entry name" value="PROTEASE-ASSOCIATED DOMAIN-CONTAINING PROTEIN"/>
    <property type="match status" value="1"/>
</dbReference>
<protein>
    <recommendedName>
        <fullName evidence="3">PA domain-containing protein</fullName>
    </recommendedName>
</protein>
<accession>A0A8S3YLE1</accession>
<dbReference type="Pfam" id="PF02225">
    <property type="entry name" value="PA"/>
    <property type="match status" value="1"/>
</dbReference>
<dbReference type="OrthoDB" id="206201at2759"/>
<dbReference type="SUPFAM" id="SSF52025">
    <property type="entry name" value="PA domain"/>
    <property type="match status" value="1"/>
</dbReference>
<evidence type="ECO:0000256" key="2">
    <source>
        <dbReference type="ARBA" id="ARBA00023180"/>
    </source>
</evidence>
<proteinExistence type="predicted"/>
<evidence type="ECO:0000313" key="5">
    <source>
        <dbReference type="Proteomes" id="UP000678393"/>
    </source>
</evidence>
<dbReference type="EMBL" id="CAJHNH020000433">
    <property type="protein sequence ID" value="CAG5117634.1"/>
    <property type="molecule type" value="Genomic_DNA"/>
</dbReference>
<name>A0A8S3YLE1_9EUPU</name>
<dbReference type="Gene3D" id="3.50.30.30">
    <property type="match status" value="1"/>
</dbReference>
<comment type="caution">
    <text evidence="4">The sequence shown here is derived from an EMBL/GenBank/DDBJ whole genome shotgun (WGS) entry which is preliminary data.</text>
</comment>